<dbReference type="STRING" id="1915309.AXG55_10630"/>
<dbReference type="SUPFAM" id="SSF161098">
    <property type="entry name" value="MetI-like"/>
    <property type="match status" value="2"/>
</dbReference>
<dbReference type="Gene3D" id="1.10.3720.10">
    <property type="entry name" value="MetI-like"/>
    <property type="match status" value="2"/>
</dbReference>
<dbReference type="InterPro" id="IPR035906">
    <property type="entry name" value="MetI-like_sf"/>
</dbReference>
<feature type="transmembrane region" description="Helical" evidence="8">
    <location>
        <begin position="417"/>
        <end position="437"/>
    </location>
</feature>
<evidence type="ECO:0000259" key="9">
    <source>
        <dbReference type="PROSITE" id="PS50928"/>
    </source>
</evidence>
<keyword evidence="4" id="KW-0997">Cell inner membrane</keyword>
<feature type="transmembrane region" description="Helical" evidence="8">
    <location>
        <begin position="304"/>
        <end position="324"/>
    </location>
</feature>
<reference evidence="10 11" key="1">
    <citation type="submission" date="2016-10" db="EMBL/GenBank/DDBJ databases">
        <title>Silvanigrella aquatica sp. nov., isolated from a freshwater lake located in the Black Forest, Germany, description of Silvanigrellaceae fam. nov., Silvanigrellales ord. nov., reclassification of the order Bdellovibrionales in the class Oligoflexia, reclassification of the families Bacteriovoracaceae and Halobacteriovoraceae in the new order Bacteriovoracales ord. nov., and reclassification of the family Pseudobacteriovoracaceae in the order Oligoflexiales.</title>
        <authorList>
            <person name="Hahn M.W."/>
            <person name="Schmidt J."/>
            <person name="Koll U."/>
            <person name="Rohde M."/>
            <person name="Verbag S."/>
            <person name="Pitt A."/>
            <person name="Nakai R."/>
            <person name="Naganuma T."/>
            <person name="Lang E."/>
        </authorList>
    </citation>
    <scope>NUCLEOTIDE SEQUENCE [LARGE SCALE GENOMIC DNA]</scope>
    <source>
        <strain evidence="10 11">MWH-Nonnen-W8red</strain>
    </source>
</reference>
<dbReference type="GO" id="GO:0055085">
    <property type="term" value="P:transmembrane transport"/>
    <property type="evidence" value="ECO:0007669"/>
    <property type="project" value="InterPro"/>
</dbReference>
<feature type="transmembrane region" description="Helical" evidence="8">
    <location>
        <begin position="46"/>
        <end position="69"/>
    </location>
</feature>
<dbReference type="KEGG" id="saqi:AXG55_10630"/>
<feature type="domain" description="ABC transmembrane type-1" evidence="9">
    <location>
        <begin position="300"/>
        <end position="507"/>
    </location>
</feature>
<keyword evidence="7 8" id="KW-0472">Membrane</keyword>
<dbReference type="Pfam" id="PF00528">
    <property type="entry name" value="BPD_transp_1"/>
    <property type="match status" value="1"/>
</dbReference>
<comment type="similarity">
    <text evidence="8">Belongs to the binding-protein-dependent transport system permease family.</text>
</comment>
<evidence type="ECO:0000313" key="11">
    <source>
        <dbReference type="Proteomes" id="UP000184731"/>
    </source>
</evidence>
<dbReference type="AlphaFoldDB" id="A0A1L4D2B6"/>
<evidence type="ECO:0000256" key="6">
    <source>
        <dbReference type="ARBA" id="ARBA00022989"/>
    </source>
</evidence>
<keyword evidence="5 8" id="KW-0812">Transmembrane</keyword>
<sequence length="522" mass="59755">MKIFLILFLSVFIIPIASIFIYLLSPDREVWRHLYSTVLGTYISNTIFLSASVCFVTLLLGVSLAWLISYYQFPLKKIFEWALLLPFSFPAYILAYVYYSQKDKFIDLNSYAAAIIIMSLAFYPYVYLFSKQAFSEISPSIIYASKLFHNSPLKTFWKIILPLSQPAIFSGTLLVCMEVMGDFGTVDFFSIDTLATGIYRTWFGLGSMNGAIQIVFILFSFITSAVLLDLYFKKKKRFYQNQLPYKQKIERKLTGIYGYLASIFCFIPITCAFILPVFILLYNVYQLGVKAFDKEFLEISVRSFLLSLSASVFCILLGFIFATIKKFKREKSIKIMAESISLGYAIPGSVLAITVLYTLKIFDDLFSNIYFFIFQKEYPALILSGTIFALFYAYSIKFTSVSFHSIQSSMTKISPSLFWASRILGYSTITTTFKIYFPILKNSLLISFILIFVDIIKELPATMVLRPFNFETIAIKTYNLASDERLKEASPVALLIVFLGIIPVYILSKYNLNTKKETKNAD</sequence>
<dbReference type="PROSITE" id="PS50928">
    <property type="entry name" value="ABC_TM1"/>
    <property type="match status" value="2"/>
</dbReference>
<organism evidence="10 11">
    <name type="scientific">Silvanigrella aquatica</name>
    <dbReference type="NCBI Taxonomy" id="1915309"/>
    <lineage>
        <taxon>Bacteria</taxon>
        <taxon>Pseudomonadati</taxon>
        <taxon>Bdellovibrionota</taxon>
        <taxon>Oligoflexia</taxon>
        <taxon>Silvanigrellales</taxon>
        <taxon>Silvanigrellaceae</taxon>
        <taxon>Silvanigrella</taxon>
    </lineage>
</organism>
<feature type="transmembrane region" description="Helical" evidence="8">
    <location>
        <begin position="489"/>
        <end position="508"/>
    </location>
</feature>
<feature type="transmembrane region" description="Helical" evidence="8">
    <location>
        <begin position="253"/>
        <end position="284"/>
    </location>
</feature>
<protein>
    <recommendedName>
        <fullName evidence="9">ABC transmembrane type-1 domain-containing protein</fullName>
    </recommendedName>
</protein>
<dbReference type="InterPro" id="IPR000515">
    <property type="entry name" value="MetI-like"/>
</dbReference>
<dbReference type="PANTHER" id="PTHR43357">
    <property type="entry name" value="INNER MEMBRANE ABC TRANSPORTER PERMEASE PROTEIN YDCV"/>
    <property type="match status" value="1"/>
</dbReference>
<dbReference type="EMBL" id="CP017834">
    <property type="protein sequence ID" value="APJ04336.1"/>
    <property type="molecule type" value="Genomic_DNA"/>
</dbReference>
<feature type="transmembrane region" description="Helical" evidence="8">
    <location>
        <begin position="111"/>
        <end position="130"/>
    </location>
</feature>
<evidence type="ECO:0000256" key="8">
    <source>
        <dbReference type="RuleBase" id="RU363032"/>
    </source>
</evidence>
<dbReference type="RefSeq" id="WP_233231157.1">
    <property type="nucleotide sequence ID" value="NZ_CP017834.1"/>
</dbReference>
<feature type="transmembrane region" description="Helical" evidence="8">
    <location>
        <begin position="336"/>
        <end position="358"/>
    </location>
</feature>
<evidence type="ECO:0000256" key="4">
    <source>
        <dbReference type="ARBA" id="ARBA00022519"/>
    </source>
</evidence>
<feature type="transmembrane region" description="Helical" evidence="8">
    <location>
        <begin position="81"/>
        <end position="99"/>
    </location>
</feature>
<evidence type="ECO:0000313" key="10">
    <source>
        <dbReference type="EMBL" id="APJ04336.1"/>
    </source>
</evidence>
<keyword evidence="3" id="KW-1003">Cell membrane</keyword>
<feature type="transmembrane region" description="Helical" evidence="8">
    <location>
        <begin position="378"/>
        <end position="396"/>
    </location>
</feature>
<accession>A0A1L4D2B6</accession>
<dbReference type="Proteomes" id="UP000184731">
    <property type="component" value="Chromosome"/>
</dbReference>
<comment type="subcellular location">
    <subcellularLocation>
        <location evidence="1">Cell inner membrane</location>
        <topology evidence="1">Multi-pass membrane protein</topology>
    </subcellularLocation>
    <subcellularLocation>
        <location evidence="8">Cell membrane</location>
        <topology evidence="8">Multi-pass membrane protein</topology>
    </subcellularLocation>
</comment>
<evidence type="ECO:0000256" key="2">
    <source>
        <dbReference type="ARBA" id="ARBA00022448"/>
    </source>
</evidence>
<feature type="domain" description="ABC transmembrane type-1" evidence="9">
    <location>
        <begin position="43"/>
        <end position="227"/>
    </location>
</feature>
<keyword evidence="6 8" id="KW-1133">Transmembrane helix</keyword>
<dbReference type="PANTHER" id="PTHR43357:SF3">
    <property type="entry name" value="FE(3+)-TRANSPORT SYSTEM PERMEASE PROTEIN FBPB 2"/>
    <property type="match status" value="1"/>
</dbReference>
<name>A0A1L4D2B6_9BACT</name>
<dbReference type="GO" id="GO:0005886">
    <property type="term" value="C:plasma membrane"/>
    <property type="evidence" value="ECO:0007669"/>
    <property type="project" value="UniProtKB-SubCell"/>
</dbReference>
<proteinExistence type="inferred from homology"/>
<feature type="transmembrane region" description="Helical" evidence="8">
    <location>
        <begin position="211"/>
        <end position="232"/>
    </location>
</feature>
<evidence type="ECO:0000256" key="5">
    <source>
        <dbReference type="ARBA" id="ARBA00022692"/>
    </source>
</evidence>
<dbReference type="CDD" id="cd06261">
    <property type="entry name" value="TM_PBP2"/>
    <property type="match status" value="2"/>
</dbReference>
<evidence type="ECO:0000256" key="7">
    <source>
        <dbReference type="ARBA" id="ARBA00023136"/>
    </source>
</evidence>
<evidence type="ECO:0000256" key="1">
    <source>
        <dbReference type="ARBA" id="ARBA00004429"/>
    </source>
</evidence>
<keyword evidence="2 8" id="KW-0813">Transport</keyword>
<gene>
    <name evidence="10" type="ORF">AXG55_10630</name>
</gene>
<keyword evidence="11" id="KW-1185">Reference proteome</keyword>
<feature type="transmembrane region" description="Helical" evidence="8">
    <location>
        <begin position="6"/>
        <end position="25"/>
    </location>
</feature>
<evidence type="ECO:0000256" key="3">
    <source>
        <dbReference type="ARBA" id="ARBA00022475"/>
    </source>
</evidence>